<dbReference type="InterPro" id="IPR003785">
    <property type="entry name" value="Creatininase/forma_Hydrolase"/>
</dbReference>
<evidence type="ECO:0000313" key="7">
    <source>
        <dbReference type="Proteomes" id="UP000438448"/>
    </source>
</evidence>
<dbReference type="Proteomes" id="UP000438448">
    <property type="component" value="Unassembled WGS sequence"/>
</dbReference>
<organism evidence="6 7">
    <name type="scientific">Nocardia macrotermitis</name>
    <dbReference type="NCBI Taxonomy" id="2585198"/>
    <lineage>
        <taxon>Bacteria</taxon>
        <taxon>Bacillati</taxon>
        <taxon>Actinomycetota</taxon>
        <taxon>Actinomycetes</taxon>
        <taxon>Mycobacteriales</taxon>
        <taxon>Nocardiaceae</taxon>
        <taxon>Nocardia</taxon>
    </lineage>
</organism>
<protein>
    <submittedName>
        <fullName evidence="6">Putative mycofactocin system creatinine amidohydrolase family protein MftE</fullName>
        <ecNumber evidence="6">3.5.-.-</ecNumber>
    </submittedName>
</protein>
<keyword evidence="3 6" id="KW-0378">Hydrolase</keyword>
<sequence length="217" mass="22815">MPALAAARYPDLPERPRVLVPVGATEQHGPHLPLCTDTVIATEVARRVGARTGSWVAPAIAFGASGEHQGFPGVFSVGTTVLTEMIIELTRSLALWAGEVVFVNGHGGNVAALRAAVETLRTQGHTVRWLPCAVPGDAHAGYTETSIMLYLSPADVALDLAVAGNVEPLPELMDRLRHNGVRAVSPNGVLGDPAGADARAGEELVDRMVRRIVDELG</sequence>
<dbReference type="Pfam" id="PF02633">
    <property type="entry name" value="Creatininase"/>
    <property type="match status" value="1"/>
</dbReference>
<dbReference type="EMBL" id="WEGK01000014">
    <property type="protein sequence ID" value="MQY22535.1"/>
    <property type="molecule type" value="Genomic_DNA"/>
</dbReference>
<dbReference type="PANTHER" id="PTHR35005:SF1">
    <property type="entry name" value="2-AMINO-5-FORMYLAMINO-6-RIBOSYLAMINOPYRIMIDIN-4(3H)-ONE 5'-MONOPHOSPHATE DEFORMYLASE"/>
    <property type="match status" value="1"/>
</dbReference>
<comment type="cofactor">
    <cofactor evidence="1">
        <name>Zn(2+)</name>
        <dbReference type="ChEBI" id="CHEBI:29105"/>
    </cofactor>
</comment>
<dbReference type="OrthoDB" id="9801445at2"/>
<evidence type="ECO:0000256" key="1">
    <source>
        <dbReference type="ARBA" id="ARBA00001947"/>
    </source>
</evidence>
<evidence type="ECO:0000256" key="3">
    <source>
        <dbReference type="ARBA" id="ARBA00022801"/>
    </source>
</evidence>
<dbReference type="RefSeq" id="WP_153414231.1">
    <property type="nucleotide sequence ID" value="NZ_WEGK01000014.1"/>
</dbReference>
<keyword evidence="2" id="KW-0479">Metal-binding</keyword>
<accession>A0A7K0D9U4</accession>
<evidence type="ECO:0000256" key="4">
    <source>
        <dbReference type="ARBA" id="ARBA00022833"/>
    </source>
</evidence>
<dbReference type="NCBIfam" id="TIGR03964">
    <property type="entry name" value="mycofact_creat"/>
    <property type="match status" value="1"/>
</dbReference>
<dbReference type="EC" id="3.5.-.-" evidence="6"/>
<dbReference type="SUPFAM" id="SSF102215">
    <property type="entry name" value="Creatininase"/>
    <property type="match status" value="1"/>
</dbReference>
<dbReference type="GO" id="GO:0009231">
    <property type="term" value="P:riboflavin biosynthetic process"/>
    <property type="evidence" value="ECO:0007669"/>
    <property type="project" value="TreeGrafter"/>
</dbReference>
<dbReference type="GO" id="GO:0046872">
    <property type="term" value="F:metal ion binding"/>
    <property type="evidence" value="ECO:0007669"/>
    <property type="project" value="UniProtKB-KW"/>
</dbReference>
<dbReference type="PANTHER" id="PTHR35005">
    <property type="entry name" value="3-DEHYDRO-SCYLLO-INOSOSE HYDROLASE"/>
    <property type="match status" value="1"/>
</dbReference>
<keyword evidence="4" id="KW-0862">Zinc</keyword>
<evidence type="ECO:0000256" key="5">
    <source>
        <dbReference type="ARBA" id="ARBA00024029"/>
    </source>
</evidence>
<keyword evidence="7" id="KW-1185">Reference proteome</keyword>
<name>A0A7K0D9U4_9NOCA</name>
<evidence type="ECO:0000313" key="6">
    <source>
        <dbReference type="EMBL" id="MQY22535.1"/>
    </source>
</evidence>
<proteinExistence type="inferred from homology"/>
<gene>
    <name evidence="6" type="primary">mftE_2</name>
    <name evidence="6" type="ORF">NRB20_56530</name>
</gene>
<dbReference type="GO" id="GO:0016811">
    <property type="term" value="F:hydrolase activity, acting on carbon-nitrogen (but not peptide) bonds, in linear amides"/>
    <property type="evidence" value="ECO:0007669"/>
    <property type="project" value="TreeGrafter"/>
</dbReference>
<evidence type="ECO:0000256" key="2">
    <source>
        <dbReference type="ARBA" id="ARBA00022723"/>
    </source>
</evidence>
<comment type="similarity">
    <text evidence="5">Belongs to the creatininase superfamily.</text>
</comment>
<reference evidence="6 7" key="1">
    <citation type="submission" date="2019-10" db="EMBL/GenBank/DDBJ databases">
        <title>Nocardia macrotermitis sp. nov. and Nocardia aurantia sp. nov., isolated from the gut of fungus growing-termite Macrotermes natalensis.</title>
        <authorList>
            <person name="Benndorf R."/>
            <person name="Schwitalla J."/>
            <person name="Martin K."/>
            <person name="De Beer W."/>
            <person name="Kaster A.-K."/>
            <person name="Vollmers J."/>
            <person name="Poulsen M."/>
            <person name="Beemelmanns C."/>
        </authorList>
    </citation>
    <scope>NUCLEOTIDE SEQUENCE [LARGE SCALE GENOMIC DNA]</scope>
    <source>
        <strain evidence="6 7">RB20</strain>
    </source>
</reference>
<comment type="caution">
    <text evidence="6">The sequence shown here is derived from an EMBL/GenBank/DDBJ whole genome shotgun (WGS) entry which is preliminary data.</text>
</comment>
<dbReference type="Gene3D" id="3.40.50.10310">
    <property type="entry name" value="Creatininase"/>
    <property type="match status" value="1"/>
</dbReference>
<dbReference type="InterPro" id="IPR024087">
    <property type="entry name" value="Creatininase-like_sf"/>
</dbReference>
<dbReference type="InterPro" id="IPR023871">
    <property type="entry name" value="MftE"/>
</dbReference>
<dbReference type="AlphaFoldDB" id="A0A7K0D9U4"/>